<reference evidence="1 2" key="1">
    <citation type="submission" date="2020-04" db="EMBL/GenBank/DDBJ databases">
        <title>Genome sequencing of Rosenbergiella species.</title>
        <authorList>
            <person name="Alvarez-Perez S."/>
            <person name="Lievens B."/>
        </authorList>
    </citation>
    <scope>NUCLEOTIDE SEQUENCE [LARGE SCALE GENOMIC DNA]</scope>
    <source>
        <strain evidence="1 2">S61</strain>
    </source>
</reference>
<keyword evidence="2" id="KW-1185">Reference proteome</keyword>
<name>A0ABS5SWP3_9GAMM</name>
<gene>
    <name evidence="1" type="ORF">HH682_08680</name>
</gene>
<accession>A0ABS5SWP3</accession>
<evidence type="ECO:0000313" key="2">
    <source>
        <dbReference type="Proteomes" id="UP000790096"/>
    </source>
</evidence>
<dbReference type="EMBL" id="JABBFR010000010">
    <property type="protein sequence ID" value="MBT0724511.1"/>
    <property type="molecule type" value="Genomic_DNA"/>
</dbReference>
<proteinExistence type="predicted"/>
<comment type="caution">
    <text evidence="1">The sequence shown here is derived from an EMBL/GenBank/DDBJ whole genome shotgun (WGS) entry which is preliminary data.</text>
</comment>
<dbReference type="Proteomes" id="UP000790096">
    <property type="component" value="Unassembled WGS sequence"/>
</dbReference>
<protein>
    <submittedName>
        <fullName evidence="1">Uncharacterized protein</fullName>
    </submittedName>
</protein>
<organism evidence="1 2">
    <name type="scientific">Rosenbergiella gaditana</name>
    <dbReference type="NCBI Taxonomy" id="2726987"/>
    <lineage>
        <taxon>Bacteria</taxon>
        <taxon>Pseudomonadati</taxon>
        <taxon>Pseudomonadota</taxon>
        <taxon>Gammaproteobacteria</taxon>
        <taxon>Enterobacterales</taxon>
        <taxon>Erwiniaceae</taxon>
        <taxon>Rosenbergiella</taxon>
    </lineage>
</organism>
<sequence length="65" mass="7325">MDAALLDMMRSGRNKNWAETMVNLGARKLINTANTLSAFHLRDGLTRMNFVQEIKDVVEQQFAAA</sequence>
<evidence type="ECO:0000313" key="1">
    <source>
        <dbReference type="EMBL" id="MBT0724511.1"/>
    </source>
</evidence>